<dbReference type="OrthoDB" id="504708at2759"/>
<feature type="compositionally biased region" description="Polar residues" evidence="9">
    <location>
        <begin position="718"/>
        <end position="729"/>
    </location>
</feature>
<evidence type="ECO:0000259" key="11">
    <source>
        <dbReference type="Pfam" id="PF02705"/>
    </source>
</evidence>
<dbReference type="Proteomes" id="UP000018144">
    <property type="component" value="Unassembled WGS sequence"/>
</dbReference>
<feature type="domain" description="K+ potassium transporter C-terminal" evidence="12">
    <location>
        <begin position="590"/>
        <end position="815"/>
    </location>
</feature>
<feature type="transmembrane region" description="Helical" evidence="10">
    <location>
        <begin position="349"/>
        <end position="370"/>
    </location>
</feature>
<reference evidence="13 14" key="1">
    <citation type="journal article" date="2013" name="PLoS Genet.">
        <title>The genome and development-dependent transcriptomes of Pyronema confluens: a window into fungal evolution.</title>
        <authorList>
            <person name="Traeger S."/>
            <person name="Altegoer F."/>
            <person name="Freitag M."/>
            <person name="Gabaldon T."/>
            <person name="Kempken F."/>
            <person name="Kumar A."/>
            <person name="Marcet-Houben M."/>
            <person name="Poggeler S."/>
            <person name="Stajich J.E."/>
            <person name="Nowrousian M."/>
        </authorList>
    </citation>
    <scope>NUCLEOTIDE SEQUENCE [LARGE SCALE GENOMIC DNA]</scope>
    <source>
        <strain evidence="14">CBS 100304</strain>
        <tissue evidence="13">Vegetative mycelium</tissue>
    </source>
</reference>
<comment type="subcellular location">
    <subcellularLocation>
        <location evidence="1">Membrane</location>
        <topology evidence="1">Multi-pass membrane protein</topology>
    </subcellularLocation>
</comment>
<evidence type="ECO:0000256" key="10">
    <source>
        <dbReference type="SAM" id="Phobius"/>
    </source>
</evidence>
<organism evidence="13 14">
    <name type="scientific">Pyronema omphalodes (strain CBS 100304)</name>
    <name type="common">Pyronema confluens</name>
    <dbReference type="NCBI Taxonomy" id="1076935"/>
    <lineage>
        <taxon>Eukaryota</taxon>
        <taxon>Fungi</taxon>
        <taxon>Dikarya</taxon>
        <taxon>Ascomycota</taxon>
        <taxon>Pezizomycotina</taxon>
        <taxon>Pezizomycetes</taxon>
        <taxon>Pezizales</taxon>
        <taxon>Pyronemataceae</taxon>
        <taxon>Pyronema</taxon>
    </lineage>
</organism>
<keyword evidence="5" id="KW-0630">Potassium</keyword>
<evidence type="ECO:0000313" key="13">
    <source>
        <dbReference type="EMBL" id="CCX05234.1"/>
    </source>
</evidence>
<feature type="transmembrane region" description="Helical" evidence="10">
    <location>
        <begin position="131"/>
        <end position="157"/>
    </location>
</feature>
<feature type="region of interest" description="Disordered" evidence="9">
    <location>
        <begin position="1"/>
        <end position="29"/>
    </location>
</feature>
<dbReference type="STRING" id="1076935.U4KZT8"/>
<feature type="transmembrane region" description="Helical" evidence="10">
    <location>
        <begin position="390"/>
        <end position="416"/>
    </location>
</feature>
<feature type="transmembrane region" description="Helical" evidence="10">
    <location>
        <begin position="468"/>
        <end position="491"/>
    </location>
</feature>
<feature type="compositionally biased region" description="Basic and acidic residues" evidence="9">
    <location>
        <begin position="57"/>
        <end position="66"/>
    </location>
</feature>
<evidence type="ECO:0000256" key="7">
    <source>
        <dbReference type="ARBA" id="ARBA00023065"/>
    </source>
</evidence>
<keyword evidence="3" id="KW-0633">Potassium transport</keyword>
<dbReference type="NCBIfam" id="TIGR00794">
    <property type="entry name" value="kup"/>
    <property type="match status" value="1"/>
</dbReference>
<feature type="transmembrane region" description="Helical" evidence="10">
    <location>
        <begin position="498"/>
        <end position="520"/>
    </location>
</feature>
<dbReference type="InterPro" id="IPR053951">
    <property type="entry name" value="K_trans_N"/>
</dbReference>
<keyword evidence="6 10" id="KW-1133">Transmembrane helix</keyword>
<evidence type="ECO:0000313" key="14">
    <source>
        <dbReference type="Proteomes" id="UP000018144"/>
    </source>
</evidence>
<evidence type="ECO:0000256" key="6">
    <source>
        <dbReference type="ARBA" id="ARBA00022989"/>
    </source>
</evidence>
<accession>U4KZT8</accession>
<dbReference type="Pfam" id="PF22776">
    <property type="entry name" value="K_trans_C"/>
    <property type="match status" value="1"/>
</dbReference>
<evidence type="ECO:0000256" key="2">
    <source>
        <dbReference type="ARBA" id="ARBA00022448"/>
    </source>
</evidence>
<keyword evidence="2" id="KW-0813">Transport</keyword>
<dbReference type="AlphaFoldDB" id="U4KZT8"/>
<evidence type="ECO:0000256" key="5">
    <source>
        <dbReference type="ARBA" id="ARBA00022958"/>
    </source>
</evidence>
<dbReference type="Pfam" id="PF02705">
    <property type="entry name" value="K_trans"/>
    <property type="match status" value="1"/>
</dbReference>
<feature type="compositionally biased region" description="Polar residues" evidence="9">
    <location>
        <begin position="69"/>
        <end position="83"/>
    </location>
</feature>
<sequence>MSAPDAHRLDISPEHNTATNSLRKTWSRRSIQSHDGMTLAATEKEVDESLFGADDGPNVRESDFRHKQGLTSDRYSKDGSSSGMPAHAVLPRLNLIRLAYQSTGVIYGDIGTSPLYVYSSTFSDNPSHVDLLGALSIIIWSLTLIVSIKYVCIVLSANDEGEGGTFAMYSLLSRYSHITKHDPKTAKTVKIKRYRTGDIPKSNFTIRSFLEKSRVAHAVLKALAVFGVSLILADSILTPAQSVLGAVQGLKVINESISRSTIVGVSCTILVILFLLQPLGIHRLGSAFAPIVIVWLTFNMSFGIYNLVKHDWTVLKAFSPYFAGNFFDRNGVEALFADLGAFSARAVRISWLVFAYPCLLLAYIGQAAYISDDPTAYSNPFFKTVPPGMFYPSLVLSILATIVASQAMITSTFQLLSQVMNTSYFPQITMIYTSTTFHGQVYIPMANWLMMIGTVIVTAVYSNTTKLGHAYGVCVILVTFITTCMVSLVAIIVWRLNWLLVLAIWLPFATLDGLYLTSALTKLPHGAWFTVLLAVILGSIFVLWRYGKEQQWKSEDIHRCELRHLVVEGADGRRRMAEKYGGAELTTIKGFGIFFDKAGDTVPTVYEEFLRKFEAQQEVHVFLHLRTLSKPHVPLEDRYTVSCTSVNNCYRLIIRHGYNDRVVSPDLAKLVHEQTRKAILGFAVGRPVTIGESRERSGGAPKTGMDDPAGGSGEASVCPNTGAPSTISSEVRHRTVEEFDAAIKRRVEALDKAFATQVVYIVGKEHLRLICGRNNWFKRMILGTFIWMRENTRAKIAKMEVPVEKLVEVGFVREI</sequence>
<evidence type="ECO:0000256" key="4">
    <source>
        <dbReference type="ARBA" id="ARBA00022692"/>
    </source>
</evidence>
<keyword evidence="4 10" id="KW-0812">Transmembrane</keyword>
<feature type="transmembrane region" description="Helical" evidence="10">
    <location>
        <begin position="437"/>
        <end position="462"/>
    </location>
</feature>
<evidence type="ECO:0000256" key="8">
    <source>
        <dbReference type="ARBA" id="ARBA00023136"/>
    </source>
</evidence>
<feature type="transmembrane region" description="Helical" evidence="10">
    <location>
        <begin position="287"/>
        <end position="308"/>
    </location>
</feature>
<feature type="compositionally biased region" description="Basic and acidic residues" evidence="9">
    <location>
        <begin position="1"/>
        <end position="13"/>
    </location>
</feature>
<dbReference type="PANTHER" id="PTHR30540:SF83">
    <property type="entry name" value="K+ POTASSIUM TRANSPORTER"/>
    <property type="match status" value="1"/>
</dbReference>
<dbReference type="GO" id="GO:0015079">
    <property type="term" value="F:potassium ion transmembrane transporter activity"/>
    <property type="evidence" value="ECO:0007669"/>
    <property type="project" value="InterPro"/>
</dbReference>
<dbReference type="GO" id="GO:0016020">
    <property type="term" value="C:membrane"/>
    <property type="evidence" value="ECO:0007669"/>
    <property type="project" value="UniProtKB-SubCell"/>
</dbReference>
<name>U4KZT8_PYROM</name>
<feature type="compositionally biased region" description="Polar residues" evidence="9">
    <location>
        <begin position="14"/>
        <end position="29"/>
    </location>
</feature>
<feature type="region of interest" description="Disordered" evidence="9">
    <location>
        <begin position="50"/>
        <end position="83"/>
    </location>
</feature>
<dbReference type="InterPro" id="IPR003855">
    <property type="entry name" value="K+_transporter"/>
</dbReference>
<dbReference type="PANTHER" id="PTHR30540">
    <property type="entry name" value="OSMOTIC STRESS POTASSIUM TRANSPORTER"/>
    <property type="match status" value="1"/>
</dbReference>
<evidence type="ECO:0000256" key="9">
    <source>
        <dbReference type="SAM" id="MobiDB-lite"/>
    </source>
</evidence>
<gene>
    <name evidence="13" type="ORF">PCON_04821</name>
</gene>
<feature type="region of interest" description="Disordered" evidence="9">
    <location>
        <begin position="692"/>
        <end position="729"/>
    </location>
</feature>
<evidence type="ECO:0000259" key="12">
    <source>
        <dbReference type="Pfam" id="PF22776"/>
    </source>
</evidence>
<evidence type="ECO:0000256" key="1">
    <source>
        <dbReference type="ARBA" id="ARBA00004141"/>
    </source>
</evidence>
<keyword evidence="14" id="KW-1185">Reference proteome</keyword>
<keyword evidence="8 10" id="KW-0472">Membrane</keyword>
<dbReference type="OMA" id="VTFITTC"/>
<dbReference type="eggNOG" id="ENOG502QPSA">
    <property type="taxonomic scope" value="Eukaryota"/>
</dbReference>
<protein>
    <submittedName>
        <fullName evidence="13">Similar to Potassium transporter 5 acc. no. Q9M7K4</fullName>
    </submittedName>
</protein>
<feature type="transmembrane region" description="Helical" evidence="10">
    <location>
        <begin position="526"/>
        <end position="544"/>
    </location>
</feature>
<feature type="domain" description="K+ potassium transporter integral membrane" evidence="11">
    <location>
        <begin position="98"/>
        <end position="565"/>
    </location>
</feature>
<keyword evidence="7" id="KW-0406">Ion transport</keyword>
<evidence type="ECO:0000256" key="3">
    <source>
        <dbReference type="ARBA" id="ARBA00022538"/>
    </source>
</evidence>
<proteinExistence type="predicted"/>
<dbReference type="InterPro" id="IPR053952">
    <property type="entry name" value="K_trans_C"/>
</dbReference>
<dbReference type="EMBL" id="HF935239">
    <property type="protein sequence ID" value="CCX05234.1"/>
    <property type="molecule type" value="Genomic_DNA"/>
</dbReference>
<feature type="transmembrane region" description="Helical" evidence="10">
    <location>
        <begin position="261"/>
        <end position="281"/>
    </location>
</feature>